<dbReference type="InterPro" id="IPR000433">
    <property type="entry name" value="Znf_ZZ"/>
</dbReference>
<organism evidence="5 6">
    <name type="scientific">Apiospora marii</name>
    <dbReference type="NCBI Taxonomy" id="335849"/>
    <lineage>
        <taxon>Eukaryota</taxon>
        <taxon>Fungi</taxon>
        <taxon>Dikarya</taxon>
        <taxon>Ascomycota</taxon>
        <taxon>Pezizomycotina</taxon>
        <taxon>Sordariomycetes</taxon>
        <taxon>Xylariomycetidae</taxon>
        <taxon>Amphisphaeriales</taxon>
        <taxon>Apiosporaceae</taxon>
        <taxon>Apiospora</taxon>
    </lineage>
</organism>
<dbReference type="Proteomes" id="UP001396898">
    <property type="component" value="Unassembled WGS sequence"/>
</dbReference>
<protein>
    <recommendedName>
        <fullName evidence="4">ZZ-type domain-containing protein</fullName>
    </recommendedName>
</protein>
<evidence type="ECO:0000256" key="1">
    <source>
        <dbReference type="ARBA" id="ARBA00022723"/>
    </source>
</evidence>
<reference evidence="5 6" key="1">
    <citation type="submission" date="2023-01" db="EMBL/GenBank/DDBJ databases">
        <title>Analysis of 21 Apiospora genomes using comparative genomics revels a genus with tremendous synthesis potential of carbohydrate active enzymes and secondary metabolites.</title>
        <authorList>
            <person name="Sorensen T."/>
        </authorList>
    </citation>
    <scope>NUCLEOTIDE SEQUENCE [LARGE SCALE GENOMIC DNA]</scope>
    <source>
        <strain evidence="5 6">CBS 20057</strain>
    </source>
</reference>
<feature type="domain" description="ZZ-type" evidence="4">
    <location>
        <begin position="610"/>
        <end position="636"/>
    </location>
</feature>
<dbReference type="SUPFAM" id="SSF57850">
    <property type="entry name" value="RING/U-box"/>
    <property type="match status" value="1"/>
</dbReference>
<evidence type="ECO:0000256" key="2">
    <source>
        <dbReference type="ARBA" id="ARBA00022771"/>
    </source>
</evidence>
<keyword evidence="2" id="KW-0863">Zinc-finger</keyword>
<name>A0ABR1RWM7_9PEZI</name>
<comment type="caution">
    <text evidence="5">The sequence shown here is derived from an EMBL/GenBank/DDBJ whole genome shotgun (WGS) entry which is preliminary data.</text>
</comment>
<dbReference type="EMBL" id="JAQQWI010000010">
    <property type="protein sequence ID" value="KAK8018919.1"/>
    <property type="molecule type" value="Genomic_DNA"/>
</dbReference>
<dbReference type="Gene3D" id="3.30.60.90">
    <property type="match status" value="1"/>
</dbReference>
<proteinExistence type="predicted"/>
<keyword evidence="1" id="KW-0479">Metal-binding</keyword>
<dbReference type="PROSITE" id="PS01357">
    <property type="entry name" value="ZF_ZZ_1"/>
    <property type="match status" value="1"/>
</dbReference>
<gene>
    <name evidence="5" type="ORF">PG991_008109</name>
</gene>
<evidence type="ECO:0000313" key="6">
    <source>
        <dbReference type="Proteomes" id="UP001396898"/>
    </source>
</evidence>
<sequence>MALSFTDDNGQPGNPGRAKYMTGAIFECPALAATYDGHLVAGNHCDELDETYALKTIAMHSCGLLSKTSLRELPGGAEVLDAFENRRLFTSEMELAELLQLLVFLRDQVRQQVKVMANGGGTVRIRNVFVSVPNYMQNGEKKEDLDKLEADYLGILCPIWAAAQVESIRVFTEGQAVVSYLCAAPDDPLGAWRRKEMWQCFRDLRDDEYVRHFVVIDSGSSSVNIEVLRAYFDETGELIRSESHCEPGWQQGVRGGIGITNNAIRPWIREQVEDLVPEGELAHLTKQWEEVKGEIDYTEPDASVTLRGKWSNTSLVVTPRKIHQVYKKAFKPVSAAVRSVVERMLQADKDFGIIFSGGSFCNPGYRKTMQGYISGVQAKASQDERVRVRSAAVAKGLTSIAADTPSLAEVFQDSCIGLQLGQARSNTWIGRPEANILFSKVSNKVLSFLSFLSPLVLTRNKKHGRIVDFTTHILPRESTTHRFELVCHPAYGGGANDATFEMGPESGVHLGPPGAYRMAFQVPCEDLPRYVPIRWRLQGSHLDSIRHGDGDDPPMAGRQRLGMFLSCSAINSRGRCMPNIYHKMWHLGVSIHPATKQLRVDFSFRFPAKCAACKRLVLSKGWQCMICRDVQLCERCYGGRDAGCARLGHVLVMFEQDWFLTV</sequence>
<accession>A0ABR1RWM7</accession>
<keyword evidence="6" id="KW-1185">Reference proteome</keyword>
<evidence type="ECO:0000256" key="3">
    <source>
        <dbReference type="ARBA" id="ARBA00022833"/>
    </source>
</evidence>
<dbReference type="InterPro" id="IPR043145">
    <property type="entry name" value="Znf_ZZ_sf"/>
</dbReference>
<evidence type="ECO:0000259" key="4">
    <source>
        <dbReference type="PROSITE" id="PS01357"/>
    </source>
</evidence>
<keyword evidence="3" id="KW-0862">Zinc</keyword>
<evidence type="ECO:0000313" key="5">
    <source>
        <dbReference type="EMBL" id="KAK8018919.1"/>
    </source>
</evidence>